<protein>
    <recommendedName>
        <fullName evidence="3">DUF3987 domain-containing protein</fullName>
    </recommendedName>
</protein>
<dbReference type="EMBL" id="CAJOBG010005857">
    <property type="protein sequence ID" value="CAF4167937.1"/>
    <property type="molecule type" value="Genomic_DNA"/>
</dbReference>
<accession>A0A819Z7G8</accession>
<reference evidence="1" key="1">
    <citation type="submission" date="2021-02" db="EMBL/GenBank/DDBJ databases">
        <authorList>
            <person name="Nowell W R."/>
        </authorList>
    </citation>
    <scope>NUCLEOTIDE SEQUENCE</scope>
</reference>
<comment type="caution">
    <text evidence="1">The sequence shown here is derived from an EMBL/GenBank/DDBJ whole genome shotgun (WGS) entry which is preliminary data.</text>
</comment>
<gene>
    <name evidence="1" type="ORF">OVN521_LOCUS24530</name>
</gene>
<name>A0A819Z7G8_9BILA</name>
<evidence type="ECO:0000313" key="1">
    <source>
        <dbReference type="EMBL" id="CAF4167937.1"/>
    </source>
</evidence>
<sequence>MFARFQSNYSLACRLKINSSVCFSPVVAEAVDHIASWNQMHSEALVVALINIAATVCENSKVYRANRVPLPMNIYNLVVARSFYGKSPILDLVRKSIDEVIVWRPEKFKSIRRESEESDQIVYFDENTSAGLLSSLQGCTRVLITDEADVVLKKMNYTLMSPNCREIANNDCRSQLLTFYDRPHNFTRRLKSETVQVFDAKLNILGAASGDLIIGALTRQASGSMADALFERTVIWPLDGDVIPTASCVKYIDEKKYMSLEQFSVVMSFMENFNLFFTIDANERMIEWSDYLKKRSAAEKGNDHLAARLRKCVQYAHRIVGFLYIIELSYLIGAKYVSSNGHFPINGTITKEFVDEVKILFDQQFSQYNTHDHQYLLLMYVAPEERAMGITQSSSSLTFSKTEFPNEPLSKKQKRVIKLQPRLAEIMSQILLFRSVAFTITGLYIDRIIKRSAAILGLAINKLVEMDLLLFIKKGFFSSKWTPIYVKRLPDNSSAVDQMQFEMKLAEIDFDDLNLQNVREASNELIISGKGKLSNELMHFLQRSEYNELNLDIHGLTREFGEYFFYITIKI</sequence>
<keyword evidence="2" id="KW-1185">Reference proteome</keyword>
<organism evidence="1 2">
    <name type="scientific">Rotaria magnacalcarata</name>
    <dbReference type="NCBI Taxonomy" id="392030"/>
    <lineage>
        <taxon>Eukaryota</taxon>
        <taxon>Metazoa</taxon>
        <taxon>Spiralia</taxon>
        <taxon>Gnathifera</taxon>
        <taxon>Rotifera</taxon>
        <taxon>Eurotatoria</taxon>
        <taxon>Bdelloidea</taxon>
        <taxon>Philodinida</taxon>
        <taxon>Philodinidae</taxon>
        <taxon>Rotaria</taxon>
    </lineage>
</organism>
<evidence type="ECO:0000313" key="2">
    <source>
        <dbReference type="Proteomes" id="UP000663866"/>
    </source>
</evidence>
<dbReference type="AlphaFoldDB" id="A0A819Z7G8"/>
<proteinExistence type="predicted"/>
<evidence type="ECO:0008006" key="3">
    <source>
        <dbReference type="Google" id="ProtNLM"/>
    </source>
</evidence>
<dbReference type="Proteomes" id="UP000663866">
    <property type="component" value="Unassembled WGS sequence"/>
</dbReference>